<dbReference type="Gene3D" id="3.20.20.220">
    <property type="match status" value="1"/>
</dbReference>
<dbReference type="EMBL" id="JRWG01000006">
    <property type="protein sequence ID" value="KXN98558.1"/>
    <property type="molecule type" value="Genomic_DNA"/>
</dbReference>
<comment type="pathway">
    <text evidence="2 12">One-carbon metabolism; tetrahydrofolate interconversion.</text>
</comment>
<dbReference type="STRING" id="1548749.LS48_10755"/>
<reference evidence="14" key="1">
    <citation type="submission" date="2014-10" db="EMBL/GenBank/DDBJ databases">
        <title>Genome sequencing of Vitellibacter sp. D-24.</title>
        <authorList>
            <person name="Thevarajoo S."/>
            <person name="Selvaratnam C."/>
            <person name="Goh K.M."/>
            <person name="Chong C.S."/>
        </authorList>
    </citation>
    <scope>NUCLEOTIDE SEQUENCE [LARGE SCALE GENOMIC DNA]</scope>
    <source>
        <strain evidence="14">D-24</strain>
    </source>
</reference>
<dbReference type="PANTHER" id="PTHR45754:SF3">
    <property type="entry name" value="METHYLENETETRAHYDROFOLATE REDUCTASE (NADPH)"/>
    <property type="match status" value="1"/>
</dbReference>
<dbReference type="UniPathway" id="UPA00193"/>
<keyword evidence="7 12" id="KW-0560">Oxidoreductase</keyword>
<dbReference type="InterPro" id="IPR029041">
    <property type="entry name" value="FAD-linked_oxidoreductase-like"/>
</dbReference>
<evidence type="ECO:0000256" key="8">
    <source>
        <dbReference type="ARBA" id="ARBA00023027"/>
    </source>
</evidence>
<dbReference type="GO" id="GO:0071949">
    <property type="term" value="F:FAD binding"/>
    <property type="evidence" value="ECO:0007669"/>
    <property type="project" value="TreeGrafter"/>
</dbReference>
<dbReference type="SUPFAM" id="SSF51730">
    <property type="entry name" value="FAD-linked oxidoreductase"/>
    <property type="match status" value="1"/>
</dbReference>
<evidence type="ECO:0000313" key="14">
    <source>
        <dbReference type="Proteomes" id="UP000070138"/>
    </source>
</evidence>
<evidence type="ECO:0000256" key="6">
    <source>
        <dbReference type="ARBA" id="ARBA00022827"/>
    </source>
</evidence>
<keyword evidence="6 12" id="KW-0274">FAD</keyword>
<dbReference type="RefSeq" id="WP_062622528.1">
    <property type="nucleotide sequence ID" value="NZ_JRWG01000006.1"/>
</dbReference>
<dbReference type="EC" id="1.5.1.54" evidence="12"/>
<protein>
    <recommendedName>
        <fullName evidence="12">Methylenetetrahydrofolate reductase</fullName>
        <ecNumber evidence="12">1.5.1.54</ecNumber>
    </recommendedName>
</protein>
<dbReference type="GO" id="GO:0035999">
    <property type="term" value="P:tetrahydrofolate interconversion"/>
    <property type="evidence" value="ECO:0007669"/>
    <property type="project" value="UniProtKB-UniPathway"/>
</dbReference>
<dbReference type="NCBIfam" id="TIGR00676">
    <property type="entry name" value="fadh2"/>
    <property type="match status" value="1"/>
</dbReference>
<organism evidence="13 14">
    <name type="scientific">Aequorivita aquimaris</name>
    <dbReference type="NCBI Taxonomy" id="1548749"/>
    <lineage>
        <taxon>Bacteria</taxon>
        <taxon>Pseudomonadati</taxon>
        <taxon>Bacteroidota</taxon>
        <taxon>Flavobacteriia</taxon>
        <taxon>Flavobacteriales</taxon>
        <taxon>Flavobacteriaceae</taxon>
        <taxon>Aequorivita</taxon>
    </lineage>
</organism>
<evidence type="ECO:0000256" key="5">
    <source>
        <dbReference type="ARBA" id="ARBA00022630"/>
    </source>
</evidence>
<evidence type="ECO:0000313" key="13">
    <source>
        <dbReference type="EMBL" id="KXN98558.1"/>
    </source>
</evidence>
<evidence type="ECO:0000256" key="3">
    <source>
        <dbReference type="ARBA" id="ARBA00006743"/>
    </source>
</evidence>
<name>A0A137RGD4_9FLAO</name>
<dbReference type="OrthoDB" id="9812555at2"/>
<dbReference type="PATRIC" id="fig|1548749.3.peg.2260"/>
<evidence type="ECO:0000256" key="10">
    <source>
        <dbReference type="ARBA" id="ARBA00034478"/>
    </source>
</evidence>
<keyword evidence="5 12" id="KW-0285">Flavoprotein</keyword>
<evidence type="ECO:0000256" key="2">
    <source>
        <dbReference type="ARBA" id="ARBA00004777"/>
    </source>
</evidence>
<dbReference type="Proteomes" id="UP000070138">
    <property type="component" value="Unassembled WGS sequence"/>
</dbReference>
<dbReference type="InterPro" id="IPR003171">
    <property type="entry name" value="Mehydrof_redctse-like"/>
</dbReference>
<evidence type="ECO:0000256" key="11">
    <source>
        <dbReference type="ARBA" id="ARBA00048628"/>
    </source>
</evidence>
<sequence>MKVTDHIKNGNGKTQFSFEILPPLKGENIHSIFENIDPLMDFNPPYINVTYHREEYVFKELDNGLIEKKIVRKRPGTVGICAAIQNRYEVDAVPHILCGGFSKEETENFLIDLQFLGIDNVMALRGDAVKSETYFTPEKNGHKYACDLVLQINALNKGTYLDDELQHTFPTDFCVGVAGYPEKHMEAPSSESDIHFLKKKIKNGAEYIVTQMFFDNEKYFKFVEKCRAEGITVPIIPGLKPIAVKSHLNLIPHRFKVDLPDALVMEVVKARDNKAVRQIGIDWCVQQSKELVKAGVPFLHYYSMGKSSNIKEIASQIF</sequence>
<proteinExistence type="inferred from homology"/>
<dbReference type="FunFam" id="3.20.20.220:FF:000015">
    <property type="entry name" value="Methylenetetrahydrofolate reductase"/>
    <property type="match status" value="1"/>
</dbReference>
<evidence type="ECO:0000256" key="4">
    <source>
        <dbReference type="ARBA" id="ARBA00022605"/>
    </source>
</evidence>
<comment type="cofactor">
    <cofactor evidence="1 12">
        <name>FAD</name>
        <dbReference type="ChEBI" id="CHEBI:57692"/>
    </cofactor>
</comment>
<dbReference type="GO" id="GO:0106312">
    <property type="term" value="F:methylenetetrahydrofolate reductase (NADH) activity"/>
    <property type="evidence" value="ECO:0007669"/>
    <property type="project" value="UniProtKB-EC"/>
</dbReference>
<evidence type="ECO:0000256" key="12">
    <source>
        <dbReference type="RuleBase" id="RU003862"/>
    </source>
</evidence>
<comment type="catalytic activity">
    <reaction evidence="11">
        <text>(6S)-5-methyl-5,6,7,8-tetrahydrofolate + NAD(+) = (6R)-5,10-methylene-5,6,7,8-tetrahydrofolate + NADH + H(+)</text>
        <dbReference type="Rhea" id="RHEA:19821"/>
        <dbReference type="ChEBI" id="CHEBI:15378"/>
        <dbReference type="ChEBI" id="CHEBI:15636"/>
        <dbReference type="ChEBI" id="CHEBI:18608"/>
        <dbReference type="ChEBI" id="CHEBI:57540"/>
        <dbReference type="ChEBI" id="CHEBI:57945"/>
        <dbReference type="EC" id="1.5.1.54"/>
    </reaction>
    <physiologicalReaction direction="right-to-left" evidence="11">
        <dbReference type="Rhea" id="RHEA:19823"/>
    </physiologicalReaction>
</comment>
<dbReference type="GO" id="GO:0009086">
    <property type="term" value="P:methionine biosynthetic process"/>
    <property type="evidence" value="ECO:0007669"/>
    <property type="project" value="UniProtKB-KW"/>
</dbReference>
<evidence type="ECO:0000256" key="1">
    <source>
        <dbReference type="ARBA" id="ARBA00001974"/>
    </source>
</evidence>
<evidence type="ECO:0000256" key="7">
    <source>
        <dbReference type="ARBA" id="ARBA00023002"/>
    </source>
</evidence>
<reference evidence="13 14" key="2">
    <citation type="journal article" date="2016" name="Int. J. Syst. Evol. Microbiol.">
        <title>Vitellibacter aquimaris sp. nov., a marine bacterium isolated from seawater.</title>
        <authorList>
            <person name="Thevarajoo S."/>
            <person name="Selvaratnam C."/>
            <person name="Goh K.M."/>
            <person name="Hong K.W."/>
            <person name="Chan X.Y."/>
            <person name="Chan K.G."/>
            <person name="Chong C.S."/>
        </authorList>
    </citation>
    <scope>NUCLEOTIDE SEQUENCE [LARGE SCALE GENOMIC DNA]</scope>
    <source>
        <strain evidence="13 14">D-24</strain>
    </source>
</reference>
<comment type="pathway">
    <text evidence="10">Amino-acid biosynthesis; L-methionine biosynthesis via de novo pathway.</text>
</comment>
<evidence type="ECO:0000256" key="9">
    <source>
        <dbReference type="ARBA" id="ARBA00023167"/>
    </source>
</evidence>
<keyword evidence="8" id="KW-0520">NAD</keyword>
<dbReference type="GO" id="GO:0005829">
    <property type="term" value="C:cytosol"/>
    <property type="evidence" value="ECO:0007669"/>
    <property type="project" value="InterPro"/>
</dbReference>
<keyword evidence="14" id="KW-1185">Reference proteome</keyword>
<gene>
    <name evidence="13" type="ORF">LS48_10755</name>
</gene>
<accession>A0A137RGD4</accession>
<dbReference type="InterPro" id="IPR004620">
    <property type="entry name" value="MTHF_reductase_bac"/>
</dbReference>
<keyword evidence="9" id="KW-0486">Methionine biosynthesis</keyword>
<dbReference type="PANTHER" id="PTHR45754">
    <property type="entry name" value="METHYLENETETRAHYDROFOLATE REDUCTASE"/>
    <property type="match status" value="1"/>
</dbReference>
<dbReference type="AlphaFoldDB" id="A0A137RGD4"/>
<dbReference type="Pfam" id="PF02219">
    <property type="entry name" value="MTHFR"/>
    <property type="match status" value="1"/>
</dbReference>
<comment type="similarity">
    <text evidence="3 12">Belongs to the methylenetetrahydrofolate reductase family.</text>
</comment>
<dbReference type="CDD" id="cd00537">
    <property type="entry name" value="MTHFR"/>
    <property type="match status" value="1"/>
</dbReference>
<comment type="caution">
    <text evidence="13">The sequence shown here is derived from an EMBL/GenBank/DDBJ whole genome shotgun (WGS) entry which is preliminary data.</text>
</comment>
<keyword evidence="4" id="KW-0028">Amino-acid biosynthesis</keyword>